<evidence type="ECO:0000256" key="1">
    <source>
        <dbReference type="ARBA" id="ARBA00022723"/>
    </source>
</evidence>
<dbReference type="EMBL" id="BGPR01037066">
    <property type="protein sequence ID" value="GBO12570.1"/>
    <property type="molecule type" value="Genomic_DNA"/>
</dbReference>
<dbReference type="PROSITE" id="PS00028">
    <property type="entry name" value="ZINC_FINGER_C2H2_1"/>
    <property type="match status" value="2"/>
</dbReference>
<feature type="domain" description="C2H2-type" evidence="7">
    <location>
        <begin position="430"/>
        <end position="452"/>
    </location>
</feature>
<feature type="compositionally biased region" description="Basic and acidic residues" evidence="6">
    <location>
        <begin position="294"/>
        <end position="303"/>
    </location>
</feature>
<gene>
    <name evidence="8" type="ORF">AVEN_21141_1</name>
</gene>
<evidence type="ECO:0000256" key="6">
    <source>
        <dbReference type="SAM" id="MobiDB-lite"/>
    </source>
</evidence>
<dbReference type="SMART" id="SM00355">
    <property type="entry name" value="ZnF_C2H2"/>
    <property type="match status" value="5"/>
</dbReference>
<evidence type="ECO:0000259" key="7">
    <source>
        <dbReference type="PROSITE" id="PS50157"/>
    </source>
</evidence>
<feature type="domain" description="C2H2-type" evidence="7">
    <location>
        <begin position="392"/>
        <end position="424"/>
    </location>
</feature>
<evidence type="ECO:0000256" key="4">
    <source>
        <dbReference type="ARBA" id="ARBA00022833"/>
    </source>
</evidence>
<dbReference type="Gene3D" id="3.30.160.60">
    <property type="entry name" value="Classic Zinc Finger"/>
    <property type="match status" value="2"/>
</dbReference>
<feature type="compositionally biased region" description="Basic and acidic residues" evidence="6">
    <location>
        <begin position="275"/>
        <end position="284"/>
    </location>
</feature>
<dbReference type="PROSITE" id="PS50157">
    <property type="entry name" value="ZINC_FINGER_C2H2_2"/>
    <property type="match status" value="4"/>
</dbReference>
<dbReference type="Pfam" id="PF00096">
    <property type="entry name" value="zf-C2H2"/>
    <property type="match status" value="2"/>
</dbReference>
<keyword evidence="9" id="KW-1185">Reference proteome</keyword>
<keyword evidence="1" id="KW-0479">Metal-binding</keyword>
<dbReference type="OrthoDB" id="6365676at2759"/>
<reference evidence="8 9" key="1">
    <citation type="journal article" date="2019" name="Sci. Rep.">
        <title>Orb-weaving spider Araneus ventricosus genome elucidates the spidroin gene catalogue.</title>
        <authorList>
            <person name="Kono N."/>
            <person name="Nakamura H."/>
            <person name="Ohtoshi R."/>
            <person name="Moran D.A.P."/>
            <person name="Shinohara A."/>
            <person name="Yoshida Y."/>
            <person name="Fujiwara M."/>
            <person name="Mori M."/>
            <person name="Tomita M."/>
            <person name="Arakawa K."/>
        </authorList>
    </citation>
    <scope>NUCLEOTIDE SEQUENCE [LARGE SCALE GENOMIC DNA]</scope>
</reference>
<proteinExistence type="predicted"/>
<dbReference type="SUPFAM" id="SSF57667">
    <property type="entry name" value="beta-beta-alpha zinc fingers"/>
    <property type="match status" value="2"/>
</dbReference>
<evidence type="ECO:0000313" key="9">
    <source>
        <dbReference type="Proteomes" id="UP000499080"/>
    </source>
</evidence>
<evidence type="ECO:0000256" key="2">
    <source>
        <dbReference type="ARBA" id="ARBA00022737"/>
    </source>
</evidence>
<feature type="region of interest" description="Disordered" evidence="6">
    <location>
        <begin position="40"/>
        <end position="61"/>
    </location>
</feature>
<dbReference type="AlphaFoldDB" id="A0A4Y2ULZ4"/>
<keyword evidence="4" id="KW-0862">Zinc</keyword>
<feature type="compositionally biased region" description="Polar residues" evidence="6">
    <location>
        <begin position="50"/>
        <end position="59"/>
    </location>
</feature>
<dbReference type="InterPro" id="IPR013087">
    <property type="entry name" value="Znf_C2H2_type"/>
</dbReference>
<dbReference type="PANTHER" id="PTHR24379">
    <property type="entry name" value="KRAB AND ZINC FINGER DOMAIN-CONTAINING"/>
    <property type="match status" value="1"/>
</dbReference>
<protein>
    <recommendedName>
        <fullName evidence="7">C2H2-type domain-containing protein</fullName>
    </recommendedName>
</protein>
<comment type="caution">
    <text evidence="8">The sequence shown here is derived from an EMBL/GenBank/DDBJ whole genome shotgun (WGS) entry which is preliminary data.</text>
</comment>
<evidence type="ECO:0000256" key="3">
    <source>
        <dbReference type="ARBA" id="ARBA00022771"/>
    </source>
</evidence>
<accession>A0A4Y2ULZ4</accession>
<feature type="domain" description="C2H2-type" evidence="7">
    <location>
        <begin position="500"/>
        <end position="528"/>
    </location>
</feature>
<evidence type="ECO:0000256" key="5">
    <source>
        <dbReference type="PROSITE-ProRule" id="PRU00042"/>
    </source>
</evidence>
<keyword evidence="3 5" id="KW-0863">Zinc-finger</keyword>
<organism evidence="8 9">
    <name type="scientific">Araneus ventricosus</name>
    <name type="common">Orbweaver spider</name>
    <name type="synonym">Epeira ventricosa</name>
    <dbReference type="NCBI Taxonomy" id="182803"/>
    <lineage>
        <taxon>Eukaryota</taxon>
        <taxon>Metazoa</taxon>
        <taxon>Ecdysozoa</taxon>
        <taxon>Arthropoda</taxon>
        <taxon>Chelicerata</taxon>
        <taxon>Arachnida</taxon>
        <taxon>Araneae</taxon>
        <taxon>Araneomorphae</taxon>
        <taxon>Entelegynae</taxon>
        <taxon>Araneoidea</taxon>
        <taxon>Araneidae</taxon>
        <taxon>Araneus</taxon>
    </lineage>
</organism>
<name>A0A4Y2ULZ4_ARAVE</name>
<dbReference type="InterPro" id="IPR036236">
    <property type="entry name" value="Znf_C2H2_sf"/>
</dbReference>
<dbReference type="Proteomes" id="UP000499080">
    <property type="component" value="Unassembled WGS sequence"/>
</dbReference>
<sequence>MIIYRCVCGFKKYFSTEVLICPVCGGSEFLKLTFNMAHPEPSLPPQPQPTNSSRKSTNPIGEVKIPAIGNSPCQREELASAKDDIIFPYEDSAVNEFHRNEDCDASNFPNQNILSEQEQLLKHFSKNHTAMITLSPGIHNAWCQTQTSHVQDKEAETPCNFNYILDPFSASSAKPQHLMNFCHQSSKEEHENQSSMKRMLGKQITVESSQIENQDSPIYFTGSSFIAPESCTSHYLTENVINKKKFRDTNQKSSNSSDLLNKRGDSSNENFLPEDLEREKEVSKQKARTSQQQKRIEGGENYRRKLANTSKKRLKCWKCRKGFRNESELNIHVENPCEPMQNKRDQCSKEFSHDCRVNYVPEQEAHTSQQQTRIEGGENALRKLAARSQKGFKCWNCRNIFTYVSELHIHMQNPCEPKHGKPIPGELNQYKCGECSAEFSHEWKLEEHLVVHWENPCEPIHSKSNLGEPNQYEGGGYSEEFSHEWKLKEYLEVHWEVGPFECEHCDFAFNRKENLTSHMKKYHESEMETYFSKPESKNELKCGKCSRKFTNESELNDHLQENSCDPNPCK</sequence>
<evidence type="ECO:0000313" key="8">
    <source>
        <dbReference type="EMBL" id="GBO12570.1"/>
    </source>
</evidence>
<feature type="region of interest" description="Disordered" evidence="6">
    <location>
        <begin position="247"/>
        <end position="304"/>
    </location>
</feature>
<keyword evidence="2" id="KW-0677">Repeat</keyword>
<feature type="domain" description="C2H2-type" evidence="7">
    <location>
        <begin position="540"/>
        <end position="568"/>
    </location>
</feature>
<dbReference type="FunFam" id="3.30.160.60:FF:000065">
    <property type="entry name" value="B-cell CLL/lymphoma 6, member B"/>
    <property type="match status" value="1"/>
</dbReference>
<dbReference type="GO" id="GO:0008270">
    <property type="term" value="F:zinc ion binding"/>
    <property type="evidence" value="ECO:0007669"/>
    <property type="project" value="UniProtKB-KW"/>
</dbReference>
<dbReference type="PANTHER" id="PTHR24379:SF121">
    <property type="entry name" value="C2H2-TYPE DOMAIN-CONTAINING PROTEIN"/>
    <property type="match status" value="1"/>
</dbReference>